<evidence type="ECO:0000256" key="1">
    <source>
        <dbReference type="SAM" id="SignalP"/>
    </source>
</evidence>
<comment type="caution">
    <text evidence="2">The sequence shown here is derived from an EMBL/GenBank/DDBJ whole genome shotgun (WGS) entry which is preliminary data.</text>
</comment>
<protein>
    <submittedName>
        <fullName evidence="2">Aldehyde dehydrogenase family 3 member f1</fullName>
    </submittedName>
</protein>
<gene>
    <name evidence="2" type="ORF">L195_g057779</name>
</gene>
<organism evidence="2 3">
    <name type="scientific">Trifolium pratense</name>
    <name type="common">Red clover</name>
    <dbReference type="NCBI Taxonomy" id="57577"/>
    <lineage>
        <taxon>Eukaryota</taxon>
        <taxon>Viridiplantae</taxon>
        <taxon>Streptophyta</taxon>
        <taxon>Embryophyta</taxon>
        <taxon>Tracheophyta</taxon>
        <taxon>Spermatophyta</taxon>
        <taxon>Magnoliopsida</taxon>
        <taxon>eudicotyledons</taxon>
        <taxon>Gunneridae</taxon>
        <taxon>Pentapetalae</taxon>
        <taxon>rosids</taxon>
        <taxon>fabids</taxon>
        <taxon>Fabales</taxon>
        <taxon>Fabaceae</taxon>
        <taxon>Papilionoideae</taxon>
        <taxon>50 kb inversion clade</taxon>
        <taxon>NPAAA clade</taxon>
        <taxon>Hologalegina</taxon>
        <taxon>IRL clade</taxon>
        <taxon>Trifolieae</taxon>
        <taxon>Trifolium</taxon>
    </lineage>
</organism>
<proteinExistence type="predicted"/>
<dbReference type="Proteomes" id="UP000236291">
    <property type="component" value="Unassembled WGS sequence"/>
</dbReference>
<name>A0A2K3KX14_TRIPR</name>
<sequence>MTFLFLTIELLLPGLYHRCLLYLASSVTSGMIHIREGPVESWGICAYEADKSLRTVRSARLRYYYLMVYHSPIKDSVVACLLGGGADNNIKQSSDKFC</sequence>
<feature type="signal peptide" evidence="1">
    <location>
        <begin position="1"/>
        <end position="17"/>
    </location>
</feature>
<dbReference type="EMBL" id="ASHM01116384">
    <property type="protein sequence ID" value="PNX70823.1"/>
    <property type="molecule type" value="Genomic_DNA"/>
</dbReference>
<accession>A0A2K3KX14</accession>
<reference evidence="2 3" key="1">
    <citation type="journal article" date="2014" name="Am. J. Bot.">
        <title>Genome assembly and annotation for red clover (Trifolium pratense; Fabaceae).</title>
        <authorList>
            <person name="Istvanek J."/>
            <person name="Jaros M."/>
            <person name="Krenek A."/>
            <person name="Repkova J."/>
        </authorList>
    </citation>
    <scope>NUCLEOTIDE SEQUENCE [LARGE SCALE GENOMIC DNA]</scope>
    <source>
        <strain evidence="3">cv. Tatra</strain>
        <tissue evidence="2">Young leaves</tissue>
    </source>
</reference>
<keyword evidence="1" id="KW-0732">Signal</keyword>
<reference evidence="2 3" key="2">
    <citation type="journal article" date="2017" name="Front. Plant Sci.">
        <title>Gene Classification and Mining of Molecular Markers Useful in Red Clover (Trifolium pratense) Breeding.</title>
        <authorList>
            <person name="Istvanek J."/>
            <person name="Dluhosova J."/>
            <person name="Dluhos P."/>
            <person name="Patkova L."/>
            <person name="Nedelnik J."/>
            <person name="Repkova J."/>
        </authorList>
    </citation>
    <scope>NUCLEOTIDE SEQUENCE [LARGE SCALE GENOMIC DNA]</scope>
    <source>
        <strain evidence="3">cv. Tatra</strain>
        <tissue evidence="2">Young leaves</tissue>
    </source>
</reference>
<evidence type="ECO:0000313" key="2">
    <source>
        <dbReference type="EMBL" id="PNX70823.1"/>
    </source>
</evidence>
<feature type="chain" id="PRO_5014335489" evidence="1">
    <location>
        <begin position="18"/>
        <end position="98"/>
    </location>
</feature>
<evidence type="ECO:0000313" key="3">
    <source>
        <dbReference type="Proteomes" id="UP000236291"/>
    </source>
</evidence>
<dbReference type="AlphaFoldDB" id="A0A2K3KX14"/>